<organism evidence="2 3">
    <name type="scientific">Streptomyces cinereospinus</name>
    <dbReference type="NCBI Taxonomy" id="285561"/>
    <lineage>
        <taxon>Bacteria</taxon>
        <taxon>Bacillati</taxon>
        <taxon>Actinomycetota</taxon>
        <taxon>Actinomycetes</taxon>
        <taxon>Kitasatosporales</taxon>
        <taxon>Streptomycetaceae</taxon>
        <taxon>Streptomyces</taxon>
    </lineage>
</organism>
<dbReference type="Pfam" id="PF24957">
    <property type="entry name" value="DrmE_C"/>
    <property type="match status" value="1"/>
</dbReference>
<name>A0ABV5MUR7_9ACTN</name>
<evidence type="ECO:0000259" key="1">
    <source>
        <dbReference type="Pfam" id="PF24957"/>
    </source>
</evidence>
<dbReference type="Proteomes" id="UP001589709">
    <property type="component" value="Unassembled WGS sequence"/>
</dbReference>
<evidence type="ECO:0000313" key="2">
    <source>
        <dbReference type="EMBL" id="MFB9461764.1"/>
    </source>
</evidence>
<keyword evidence="3" id="KW-1185">Reference proteome</keyword>
<sequence length="860" mass="92236">MPVDFSSHDVSVLPALSRSSQAGRRNTARRGYPSVDKMVVGPRLVRGGYYGTGMVSAVDPVMAGDHGGLAGAVTRGVLKRRTGGRALPFSPTGLDVELLRAVEAAAASLVPIAIVLPLPGTAAPLLLGAAALIGAVMRERSLTSQAAVVSPHLASRILYDQLLFKDQRLADYIPRTAVSVDGRPRVVGKPRRDAGGRLHLVSDLSRLSGWAACLSGIAVDGAAVAPGELRKFLVTYATVPLVYLTADPGDPGLEHVREADGVVWGWDAGSLVAALDRDVPSQYANAGPLVTSAAVLRHASRSEVVVVAPAEGETSTLDTALSALWERIARLSAVSGVETSITQGHGLRWTRGLFNTLSMLPISPARYDKHTGHGPYAVRLGEAVSTARALARHTGREAAGHWFGVADALSNALVAAAREERLTHLIRWAATCVSEGRRSLLLVRNSAARVALVDAMNEALETPLGWGDWVRVATMAELVAGRLDTSDVREIRVPGPLPRARAGLLALPPAPLLSVLTTGPFECQRALRQARWARSALRSIREETTTCSAPRLSLVTASTRHLPETDVRLLAGEVEVLPMSWPRLPGDTGQWDPFDARIPELLRRVVDERGPGRDEDDAPAPTRVVGGLAQAEVPVLAFELHGGDRDGLLFAAPNDVLTRRRGMELQRVAAKSLLAGDFIFLVDHDARRDLLGAVIAKLSETATYAPLAVLVDFWHRRARLVARSGMTYRDILRRMHGTSITSEQAIGSWVRGEVNGPQDPADVRRFAIAVQDRVLLAQAERVGWALKTLQIVHRKAGRWLSSQISGADPRPNETLIDVNLGLRVSDLLDSVTAHTVGAVDRSPRTVAAHEVGRLLPRTDE</sequence>
<dbReference type="EMBL" id="JBHMCY010000004">
    <property type="protein sequence ID" value="MFB9461764.1"/>
    <property type="molecule type" value="Genomic_DNA"/>
</dbReference>
<proteinExistence type="predicted"/>
<protein>
    <recommendedName>
        <fullName evidence="1">DISARM protein DrmE C-terminal domain-containing protein</fullName>
    </recommendedName>
</protein>
<dbReference type="InterPro" id="IPR056666">
    <property type="entry name" value="DrmE_C"/>
</dbReference>
<feature type="domain" description="DISARM protein DrmE C-terminal" evidence="1">
    <location>
        <begin position="648"/>
        <end position="804"/>
    </location>
</feature>
<gene>
    <name evidence="2" type="ORF">ACFF45_03215</name>
</gene>
<evidence type="ECO:0000313" key="3">
    <source>
        <dbReference type="Proteomes" id="UP001589709"/>
    </source>
</evidence>
<dbReference type="RefSeq" id="WP_381341561.1">
    <property type="nucleotide sequence ID" value="NZ_JBHMCY010000004.1"/>
</dbReference>
<comment type="caution">
    <text evidence="2">The sequence shown here is derived from an EMBL/GenBank/DDBJ whole genome shotgun (WGS) entry which is preliminary data.</text>
</comment>
<accession>A0ABV5MUR7</accession>
<reference evidence="2 3" key="1">
    <citation type="submission" date="2024-09" db="EMBL/GenBank/DDBJ databases">
        <authorList>
            <person name="Sun Q."/>
            <person name="Mori K."/>
        </authorList>
    </citation>
    <scope>NUCLEOTIDE SEQUENCE [LARGE SCALE GENOMIC DNA]</scope>
    <source>
        <strain evidence="2 3">JCM 6917</strain>
    </source>
</reference>